<dbReference type="Pfam" id="PF00069">
    <property type="entry name" value="Pkinase"/>
    <property type="match status" value="1"/>
</dbReference>
<sequence length="879" mass="99601">MEQPEQPFHTCLVGLPIDEVGLIQKEASGVLTAGDILIGTASEQECKGATIDLLNFLGFAGYGVSRKKAQIVQTTVEYLGFEVSQGKRKLGLERKEAICRIAPPRSKKELRAFLGMAGWCRLWILNFSLIAKPLYAAVRGPEEILEWTPECRKSFDTIKTELMRAPALGLPNLSKPFILYVHERQHVALGVLTQTLGDWKRPVAYFSKQLVEVSKGWPACLRAVLAMVLLIAKAQKLTLGQPVTVFVPHAVQTVLEQRGHRWLSPSRLIQYQASPMIEQDDVILKVTSTLNPATLLPVNENHELEHDCLQVIEQTYPWKTRIGSYSLMAAALWMMGNEKLDVLWEIEAKPLLANTSAQKAEIVALTRALELSENMRVNIYMDSKYAFGVIHAHGAVWKERGLNSNQTWRGNFKLLQAVLKPKEVSVIHCKAHQKGQTDIISGNRKADESAKRAALTDSKEKDNQLAKLLNCTKTQDGWWTTDDGQIIVTASLMRELIKRTHQETHTGADAVIADVRRYAIGPRMQKLANAIVKQCSICSKNNPKIQKRPPPGQVKRGQTPGEYWQIDFSELPRCNQFKYLLVLIPFSGWPEAFLCRTNRAREVVRVLLKELIPRFGIPEGIASDNGPSFIATIVQEVAKFLQFDWNLHTPWRLQSSGKVEQMNQTLKRQILKLCQETQMKGIEVLPIALPRIRIAPRVREGVSSFEILYGKPYPLNKLTGRSNQMHVSGDQILTEYLLLLGRDQVYVRTWKDEPLKERWKGPCLVLLTTPTAIKGIDSWIRYTRVKTSPPEEWTSRETALYQVISTPTDIFMVMEYVSGGELFDYICKNGRLDEKESRRLFQQILSGVDYCHRHMVVHRDLKPENVLLDAHVNAKIADF</sequence>
<proteinExistence type="predicted"/>
<keyword evidence="3" id="KW-0540">Nuclease</keyword>
<dbReference type="Gene3D" id="1.10.340.70">
    <property type="match status" value="1"/>
</dbReference>
<dbReference type="InterPro" id="IPR001584">
    <property type="entry name" value="Integrase_cat-core"/>
</dbReference>
<feature type="domain" description="RNase H type-1" evidence="8">
    <location>
        <begin position="312"/>
        <end position="455"/>
    </location>
</feature>
<dbReference type="Pfam" id="PF17919">
    <property type="entry name" value="RT_RNaseH_2"/>
    <property type="match status" value="1"/>
</dbReference>
<dbReference type="PANTHER" id="PTHR41694:SF5">
    <property type="entry name" value="RIBONUCLEASE H"/>
    <property type="match status" value="1"/>
</dbReference>
<dbReference type="PROSITE" id="PS50994">
    <property type="entry name" value="INTEGRASE"/>
    <property type="match status" value="1"/>
</dbReference>
<dbReference type="InterPro" id="IPR040643">
    <property type="entry name" value="MLVIN_C"/>
</dbReference>
<keyword evidence="4" id="KW-0255">Endonuclease</keyword>
<dbReference type="Gene3D" id="1.10.510.10">
    <property type="entry name" value="Transferase(Phosphotransferase) domain 1"/>
    <property type="match status" value="1"/>
</dbReference>
<evidence type="ECO:0000259" key="9">
    <source>
        <dbReference type="PROSITE" id="PS50994"/>
    </source>
</evidence>
<feature type="domain" description="Integrase catalytic" evidence="9">
    <location>
        <begin position="556"/>
        <end position="712"/>
    </location>
</feature>
<dbReference type="Pfam" id="PF17921">
    <property type="entry name" value="Integrase_H2C2"/>
    <property type="match status" value="1"/>
</dbReference>
<dbReference type="InterPro" id="IPR011009">
    <property type="entry name" value="Kinase-like_dom_sf"/>
</dbReference>
<dbReference type="GO" id="GO:0004523">
    <property type="term" value="F:RNA-DNA hybrid ribonuclease activity"/>
    <property type="evidence" value="ECO:0007669"/>
    <property type="project" value="InterPro"/>
</dbReference>
<name>A0AAN7RVR5_MYCAM</name>
<dbReference type="SUPFAM" id="SSF53098">
    <property type="entry name" value="Ribonuclease H-like"/>
    <property type="match status" value="2"/>
</dbReference>
<evidence type="ECO:0000259" key="8">
    <source>
        <dbReference type="PROSITE" id="PS50879"/>
    </source>
</evidence>
<evidence type="ECO:0000256" key="1">
    <source>
        <dbReference type="ARBA" id="ARBA00022679"/>
    </source>
</evidence>
<dbReference type="GO" id="GO:0015074">
    <property type="term" value="P:DNA integration"/>
    <property type="evidence" value="ECO:0007669"/>
    <property type="project" value="InterPro"/>
</dbReference>
<dbReference type="CDD" id="cd09273">
    <property type="entry name" value="RNase_HI_RT_Bel"/>
    <property type="match status" value="1"/>
</dbReference>
<accession>A0AAN7RVR5</accession>
<dbReference type="Gene3D" id="2.30.30.850">
    <property type="match status" value="1"/>
</dbReference>
<dbReference type="PROSITE" id="PS50011">
    <property type="entry name" value="PROTEIN_KINASE_DOM"/>
    <property type="match status" value="1"/>
</dbReference>
<dbReference type="GO" id="GO:0003964">
    <property type="term" value="F:RNA-directed DNA polymerase activity"/>
    <property type="evidence" value="ECO:0007669"/>
    <property type="project" value="UniProtKB-KW"/>
</dbReference>
<dbReference type="Pfam" id="PF00665">
    <property type="entry name" value="rve"/>
    <property type="match status" value="1"/>
</dbReference>
<evidence type="ECO:0000256" key="3">
    <source>
        <dbReference type="ARBA" id="ARBA00022722"/>
    </source>
</evidence>
<dbReference type="SMART" id="SM00220">
    <property type="entry name" value="S_TKc"/>
    <property type="match status" value="1"/>
</dbReference>
<keyword evidence="5" id="KW-0378">Hydrolase</keyword>
<keyword evidence="11" id="KW-1185">Reference proteome</keyword>
<dbReference type="AlphaFoldDB" id="A0AAN7RVR5"/>
<dbReference type="InterPro" id="IPR012337">
    <property type="entry name" value="RNaseH-like_sf"/>
</dbReference>
<keyword evidence="6" id="KW-0695">RNA-directed DNA polymerase</keyword>
<organism evidence="10 11">
    <name type="scientific">Mycteria americana</name>
    <name type="common">Wood stork</name>
    <dbReference type="NCBI Taxonomy" id="33587"/>
    <lineage>
        <taxon>Eukaryota</taxon>
        <taxon>Metazoa</taxon>
        <taxon>Chordata</taxon>
        <taxon>Craniata</taxon>
        <taxon>Vertebrata</taxon>
        <taxon>Euteleostomi</taxon>
        <taxon>Archelosauria</taxon>
        <taxon>Archosauria</taxon>
        <taxon>Dinosauria</taxon>
        <taxon>Saurischia</taxon>
        <taxon>Theropoda</taxon>
        <taxon>Coelurosauria</taxon>
        <taxon>Aves</taxon>
        <taxon>Neognathae</taxon>
        <taxon>Neoaves</taxon>
        <taxon>Aequornithes</taxon>
        <taxon>Ciconiiformes</taxon>
        <taxon>Ciconiidae</taxon>
        <taxon>Mycteria</taxon>
    </lineage>
</organism>
<evidence type="ECO:0000313" key="10">
    <source>
        <dbReference type="EMBL" id="KAK4810601.1"/>
    </source>
</evidence>
<gene>
    <name evidence="10" type="ORF">QYF61_007338</name>
</gene>
<comment type="caution">
    <text evidence="10">The sequence shown here is derived from an EMBL/GenBank/DDBJ whole genome shotgun (WGS) entry which is preliminary data.</text>
</comment>
<dbReference type="PROSITE" id="PS00108">
    <property type="entry name" value="PROTEIN_KINASE_ST"/>
    <property type="match status" value="1"/>
</dbReference>
<protein>
    <submittedName>
        <fullName evidence="10">Uncharacterized protein</fullName>
    </submittedName>
</protein>
<evidence type="ECO:0000256" key="4">
    <source>
        <dbReference type="ARBA" id="ARBA00022759"/>
    </source>
</evidence>
<dbReference type="SUPFAM" id="SSF56672">
    <property type="entry name" value="DNA/RNA polymerases"/>
    <property type="match status" value="1"/>
</dbReference>
<dbReference type="InterPro" id="IPR043502">
    <property type="entry name" value="DNA/RNA_pol_sf"/>
</dbReference>
<dbReference type="PANTHER" id="PTHR41694">
    <property type="entry name" value="ENDOGENOUS RETROVIRUS GROUP K MEMBER POL PROTEIN"/>
    <property type="match status" value="1"/>
</dbReference>
<dbReference type="Pfam" id="PF00075">
    <property type="entry name" value="RNase_H"/>
    <property type="match status" value="1"/>
</dbReference>
<dbReference type="SUPFAM" id="SSF56112">
    <property type="entry name" value="Protein kinase-like (PK-like)"/>
    <property type="match status" value="1"/>
</dbReference>
<keyword evidence="1" id="KW-0808">Transferase</keyword>
<evidence type="ECO:0000256" key="5">
    <source>
        <dbReference type="ARBA" id="ARBA00022801"/>
    </source>
</evidence>
<dbReference type="PROSITE" id="PS50879">
    <property type="entry name" value="RNASE_H_1"/>
    <property type="match status" value="1"/>
</dbReference>
<dbReference type="InterPro" id="IPR043128">
    <property type="entry name" value="Rev_trsase/Diguanyl_cyclase"/>
</dbReference>
<feature type="domain" description="Protein kinase" evidence="7">
    <location>
        <begin position="713"/>
        <end position="879"/>
    </location>
</feature>
<dbReference type="InterPro" id="IPR041588">
    <property type="entry name" value="Integrase_H2C2"/>
</dbReference>
<evidence type="ECO:0000256" key="6">
    <source>
        <dbReference type="ARBA" id="ARBA00022918"/>
    </source>
</evidence>
<evidence type="ECO:0000256" key="2">
    <source>
        <dbReference type="ARBA" id="ARBA00022695"/>
    </source>
</evidence>
<evidence type="ECO:0000259" key="7">
    <source>
        <dbReference type="PROSITE" id="PS50011"/>
    </source>
</evidence>
<dbReference type="EMBL" id="JAUNZN010000018">
    <property type="protein sequence ID" value="KAK4810601.1"/>
    <property type="molecule type" value="Genomic_DNA"/>
</dbReference>
<dbReference type="Proteomes" id="UP001333110">
    <property type="component" value="Unassembled WGS sequence"/>
</dbReference>
<dbReference type="InterPro" id="IPR036397">
    <property type="entry name" value="RNaseH_sf"/>
</dbReference>
<dbReference type="GO" id="GO:0003676">
    <property type="term" value="F:nucleic acid binding"/>
    <property type="evidence" value="ECO:0007669"/>
    <property type="project" value="InterPro"/>
</dbReference>
<dbReference type="GO" id="GO:0004672">
    <property type="term" value="F:protein kinase activity"/>
    <property type="evidence" value="ECO:0007669"/>
    <property type="project" value="InterPro"/>
</dbReference>
<dbReference type="InterPro" id="IPR041577">
    <property type="entry name" value="RT_RNaseH_2"/>
</dbReference>
<feature type="non-terminal residue" evidence="10">
    <location>
        <position position="879"/>
    </location>
</feature>
<dbReference type="InterPro" id="IPR000719">
    <property type="entry name" value="Prot_kinase_dom"/>
</dbReference>
<keyword evidence="2" id="KW-0548">Nucleotidyltransferase</keyword>
<reference evidence="10 11" key="1">
    <citation type="journal article" date="2023" name="J. Hered.">
        <title>Chromosome-level genome of the wood stork (Mycteria americana) provides insight into avian chromosome evolution.</title>
        <authorList>
            <person name="Flamio R. Jr."/>
            <person name="Ramstad K.M."/>
        </authorList>
    </citation>
    <scope>NUCLEOTIDE SEQUENCE [LARGE SCALE GENOMIC DNA]</scope>
    <source>
        <strain evidence="10">JAX WOST 10</strain>
    </source>
</reference>
<dbReference type="Pfam" id="PF18697">
    <property type="entry name" value="MLVIN_C"/>
    <property type="match status" value="1"/>
</dbReference>
<evidence type="ECO:0000313" key="11">
    <source>
        <dbReference type="Proteomes" id="UP001333110"/>
    </source>
</evidence>
<dbReference type="InterPro" id="IPR002156">
    <property type="entry name" value="RNaseH_domain"/>
</dbReference>
<dbReference type="GO" id="GO:0005524">
    <property type="term" value="F:ATP binding"/>
    <property type="evidence" value="ECO:0007669"/>
    <property type="project" value="InterPro"/>
</dbReference>
<dbReference type="InterPro" id="IPR008271">
    <property type="entry name" value="Ser/Thr_kinase_AS"/>
</dbReference>
<dbReference type="Gene3D" id="3.10.20.370">
    <property type="match status" value="1"/>
</dbReference>
<dbReference type="Gene3D" id="3.30.420.10">
    <property type="entry name" value="Ribonuclease H-like superfamily/Ribonuclease H"/>
    <property type="match status" value="2"/>
</dbReference>
<dbReference type="Gene3D" id="3.30.70.270">
    <property type="match status" value="2"/>
</dbReference>